<organism evidence="2 3">
    <name type="scientific">Pontibacter silvestris</name>
    <dbReference type="NCBI Taxonomy" id="2305183"/>
    <lineage>
        <taxon>Bacteria</taxon>
        <taxon>Pseudomonadati</taxon>
        <taxon>Bacteroidota</taxon>
        <taxon>Cytophagia</taxon>
        <taxon>Cytophagales</taxon>
        <taxon>Hymenobacteraceae</taxon>
        <taxon>Pontibacter</taxon>
    </lineage>
</organism>
<dbReference type="PANTHER" id="PTHR45431">
    <property type="entry name" value="RHODANESE-LIKE DOMAIN-CONTAINING PROTEIN 15, CHLOROPLASTIC"/>
    <property type="match status" value="1"/>
</dbReference>
<dbReference type="Gene3D" id="3.40.250.10">
    <property type="entry name" value="Rhodanese-like domain"/>
    <property type="match status" value="1"/>
</dbReference>
<evidence type="ECO:0000313" key="3">
    <source>
        <dbReference type="Proteomes" id="UP001597369"/>
    </source>
</evidence>
<dbReference type="InterPro" id="IPR052367">
    <property type="entry name" value="Thiosulfate_ST/Rhodanese-like"/>
</dbReference>
<name>A0ABW4X051_9BACT</name>
<evidence type="ECO:0000313" key="2">
    <source>
        <dbReference type="EMBL" id="MFD2068006.1"/>
    </source>
</evidence>
<feature type="domain" description="Rhodanese" evidence="1">
    <location>
        <begin position="39"/>
        <end position="128"/>
    </location>
</feature>
<protein>
    <submittedName>
        <fullName evidence="2">Rhodanese-like domain-containing protein</fullName>
    </submittedName>
</protein>
<dbReference type="Proteomes" id="UP001597369">
    <property type="component" value="Unassembled WGS sequence"/>
</dbReference>
<dbReference type="Pfam" id="PF00581">
    <property type="entry name" value="Rhodanese"/>
    <property type="match status" value="1"/>
</dbReference>
<dbReference type="PROSITE" id="PS50206">
    <property type="entry name" value="RHODANESE_3"/>
    <property type="match status" value="1"/>
</dbReference>
<sequence>MNVFLIITLAATLNFCSSQQDTDAVKRLTPTEYKAQKATSKEPVLLDVRTPEEFTEAHVKGAKNSDYRGGTFAEDMKSWDKKKTYYLYCATGNRSGKAAQMLQEAGFERVYNIGGFTALEEAGLPTVSPKQK</sequence>
<reference evidence="3" key="1">
    <citation type="journal article" date="2019" name="Int. J. Syst. Evol. Microbiol.">
        <title>The Global Catalogue of Microorganisms (GCM) 10K type strain sequencing project: providing services to taxonomists for standard genome sequencing and annotation.</title>
        <authorList>
            <consortium name="The Broad Institute Genomics Platform"/>
            <consortium name="The Broad Institute Genome Sequencing Center for Infectious Disease"/>
            <person name="Wu L."/>
            <person name="Ma J."/>
        </authorList>
    </citation>
    <scope>NUCLEOTIDE SEQUENCE [LARGE SCALE GENOMIC DNA]</scope>
    <source>
        <strain evidence="3">JCM 16545</strain>
    </source>
</reference>
<accession>A0ABW4X051</accession>
<keyword evidence="3" id="KW-1185">Reference proteome</keyword>
<dbReference type="InterPro" id="IPR001763">
    <property type="entry name" value="Rhodanese-like_dom"/>
</dbReference>
<dbReference type="PANTHER" id="PTHR45431:SF3">
    <property type="entry name" value="RHODANESE-LIKE DOMAIN-CONTAINING PROTEIN 15, CHLOROPLASTIC"/>
    <property type="match status" value="1"/>
</dbReference>
<dbReference type="SMART" id="SM00450">
    <property type="entry name" value="RHOD"/>
    <property type="match status" value="1"/>
</dbReference>
<dbReference type="RefSeq" id="WP_229958341.1">
    <property type="nucleotide sequence ID" value="NZ_JAJJWI010000003.1"/>
</dbReference>
<comment type="caution">
    <text evidence="2">The sequence shown here is derived from an EMBL/GenBank/DDBJ whole genome shotgun (WGS) entry which is preliminary data.</text>
</comment>
<dbReference type="EMBL" id="JBHUHV010000039">
    <property type="protein sequence ID" value="MFD2068006.1"/>
    <property type="molecule type" value="Genomic_DNA"/>
</dbReference>
<gene>
    <name evidence="2" type="ORF">ACFSKU_14010</name>
</gene>
<dbReference type="CDD" id="cd00158">
    <property type="entry name" value="RHOD"/>
    <property type="match status" value="1"/>
</dbReference>
<proteinExistence type="predicted"/>
<dbReference type="InterPro" id="IPR036873">
    <property type="entry name" value="Rhodanese-like_dom_sf"/>
</dbReference>
<evidence type="ECO:0000259" key="1">
    <source>
        <dbReference type="PROSITE" id="PS50206"/>
    </source>
</evidence>
<dbReference type="SUPFAM" id="SSF52821">
    <property type="entry name" value="Rhodanese/Cell cycle control phosphatase"/>
    <property type="match status" value="1"/>
</dbReference>